<dbReference type="EMBL" id="KU702609">
    <property type="protein sequence ID" value="AMM70636.1"/>
    <property type="molecule type" value="mRNA"/>
</dbReference>
<evidence type="ECO:0000256" key="8">
    <source>
        <dbReference type="SAM" id="Phobius"/>
    </source>
</evidence>
<keyword evidence="7" id="KW-0325">Glycoprotein</keyword>
<keyword evidence="2" id="KW-1003">Cell membrane</keyword>
<feature type="domain" description="Ionotropic receptor 75a N-terminal" evidence="9">
    <location>
        <begin position="24"/>
        <end position="203"/>
    </location>
</feature>
<dbReference type="InterPro" id="IPR052192">
    <property type="entry name" value="Insect_Ionotropic_Sensory_Rcpt"/>
</dbReference>
<evidence type="ECO:0000256" key="1">
    <source>
        <dbReference type="ARBA" id="ARBA00004651"/>
    </source>
</evidence>
<dbReference type="Pfam" id="PF24576">
    <property type="entry name" value="IR75A_N"/>
    <property type="match status" value="1"/>
</dbReference>
<evidence type="ECO:0000256" key="4">
    <source>
        <dbReference type="ARBA" id="ARBA00022989"/>
    </source>
</evidence>
<feature type="transmembrane region" description="Helical" evidence="8">
    <location>
        <begin position="331"/>
        <end position="352"/>
    </location>
</feature>
<keyword evidence="5 8" id="KW-0472">Membrane</keyword>
<reference evidence="10" key="1">
    <citation type="journal article" date="2016" name="BMC Genomics">
        <title>Genome-wide analysis of ionotropic receptors provides insight into their evolution in Heliconius butterflies.</title>
        <authorList>
            <person name="van Schooten B."/>
            <person name="Jiggins C.D."/>
            <person name="Briscoe A.D."/>
            <person name="Papa R."/>
        </authorList>
    </citation>
    <scope>NUCLEOTIDE SEQUENCE</scope>
</reference>
<evidence type="ECO:0000256" key="2">
    <source>
        <dbReference type="ARBA" id="ARBA00022475"/>
    </source>
</evidence>
<evidence type="ECO:0000313" key="10">
    <source>
        <dbReference type="EMBL" id="AMM70636.1"/>
    </source>
</evidence>
<keyword evidence="3 8" id="KW-0812">Transmembrane</keyword>
<accession>A0A140G9F7</accession>
<proteinExistence type="evidence at transcript level"/>
<evidence type="ECO:0000256" key="6">
    <source>
        <dbReference type="ARBA" id="ARBA00023170"/>
    </source>
</evidence>
<keyword evidence="6 10" id="KW-0675">Receptor</keyword>
<feature type="transmembrane region" description="Helical" evidence="8">
    <location>
        <begin position="591"/>
        <end position="612"/>
    </location>
</feature>
<sequence>MWRTVILAACLTPDPGASLGAGSAAVDYFVQKGAPYLCYLTCENKKLVHEFMDRGIRVSLQLIDKSCDLERNLLQWNVPVGVLLDAGCENTEDILNTASRGILFDAMHMWLIKEIADHEGGNILNVLQRMNLSVDADVVVAFDKGDRVELIDVFNYGRIQGNDLEKKYIGEWSPEGGLNVSLNRFKYYDRWDFHNLTLRAVTVILGDPKDFMPEMLSDVGYKAGVPLLTKIPTQLLYILKDIHNFSFKYTVAGRWIGAPERNSTLAVTNSLFWGEQDISCTSARMFKHWLEWVDVFSPPATSFETKFYYLILDQGIGSYENRFLTPLSSGVWLWTAAAGVACTVLLGVAAVLEARSEPGLYAFFSVFAVICQQAYEDGVNLFEEMSSSQGRRLVLLVVGITSMLLYNYYTSSVVSWLLNAAAPTLADMDALINSDLELVFEDIGYTRGWLDNPGFFYYSGYKNPKEDELRLKKVTRARRTTALLQPAAAISLIRTGTYAYHTEPYTAYQVISRTFSERELCELGALRMLGPDNVYIFGQKRSPYKQFFVWSLMRLLERGHTSLASARVSGPRPTCSGRAPRALALGQAAPAFAALGYAALLSVIIAVVEVWFHKAQNKKQARGEFDNRAHNAERSDFFSEA</sequence>
<comment type="subcellular location">
    <subcellularLocation>
        <location evidence="1">Cell membrane</location>
        <topology evidence="1">Multi-pass membrane protein</topology>
    </subcellularLocation>
</comment>
<evidence type="ECO:0000256" key="5">
    <source>
        <dbReference type="ARBA" id="ARBA00023136"/>
    </source>
</evidence>
<dbReference type="InterPro" id="IPR057074">
    <property type="entry name" value="IR75A_N"/>
</dbReference>
<feature type="transmembrane region" description="Helical" evidence="8">
    <location>
        <begin position="393"/>
        <end position="409"/>
    </location>
</feature>
<gene>
    <name evidence="10" type="primary">IR1</name>
</gene>
<evidence type="ECO:0000256" key="7">
    <source>
        <dbReference type="ARBA" id="ARBA00023180"/>
    </source>
</evidence>
<keyword evidence="4 8" id="KW-1133">Transmembrane helix</keyword>
<name>A0A140G9F7_HELME</name>
<dbReference type="PANTHER" id="PTHR42643">
    <property type="entry name" value="IONOTROPIC RECEPTOR 20A-RELATED"/>
    <property type="match status" value="1"/>
</dbReference>
<evidence type="ECO:0000259" key="9">
    <source>
        <dbReference type="Pfam" id="PF24576"/>
    </source>
</evidence>
<evidence type="ECO:0000256" key="3">
    <source>
        <dbReference type="ARBA" id="ARBA00022692"/>
    </source>
</evidence>
<dbReference type="AlphaFoldDB" id="A0A140G9F7"/>
<organism evidence="10">
    <name type="scientific">Heliconius melpomene rosina</name>
    <dbReference type="NCBI Taxonomy" id="171916"/>
    <lineage>
        <taxon>Eukaryota</taxon>
        <taxon>Metazoa</taxon>
        <taxon>Ecdysozoa</taxon>
        <taxon>Arthropoda</taxon>
        <taxon>Hexapoda</taxon>
        <taxon>Insecta</taxon>
        <taxon>Pterygota</taxon>
        <taxon>Neoptera</taxon>
        <taxon>Endopterygota</taxon>
        <taxon>Lepidoptera</taxon>
        <taxon>Glossata</taxon>
        <taxon>Ditrysia</taxon>
        <taxon>Papilionoidea</taxon>
        <taxon>Nymphalidae</taxon>
        <taxon>Heliconiinae</taxon>
        <taxon>Heliconiini</taxon>
        <taxon>Heliconius</taxon>
    </lineage>
</organism>
<dbReference type="PANTHER" id="PTHR42643:SF32">
    <property type="entry name" value="IONOTROPIC RECEPTOR 31A, ISOFORM C-RELATED"/>
    <property type="match status" value="1"/>
</dbReference>
<protein>
    <submittedName>
        <fullName evidence="10">Ionotropic receptor 1</fullName>
    </submittedName>
</protein>
<dbReference type="GO" id="GO:0005886">
    <property type="term" value="C:plasma membrane"/>
    <property type="evidence" value="ECO:0007669"/>
    <property type="project" value="UniProtKB-SubCell"/>
</dbReference>